<evidence type="ECO:0000313" key="1">
    <source>
        <dbReference type="EMBL" id="CUV44231.1"/>
    </source>
</evidence>
<proteinExistence type="predicted"/>
<dbReference type="AlphaFoldDB" id="A0A0S4WC45"/>
<organism evidence="1">
    <name type="scientific">Ralstonia solanacearum</name>
    <name type="common">Pseudomonas solanacearum</name>
    <dbReference type="NCBI Taxonomy" id="305"/>
    <lineage>
        <taxon>Bacteria</taxon>
        <taxon>Pseudomonadati</taxon>
        <taxon>Pseudomonadota</taxon>
        <taxon>Betaproteobacteria</taxon>
        <taxon>Burkholderiales</taxon>
        <taxon>Burkholderiaceae</taxon>
        <taxon>Ralstonia</taxon>
        <taxon>Ralstonia solanacearum species complex</taxon>
    </lineage>
</organism>
<protein>
    <submittedName>
        <fullName evidence="1">Uncharacterized protein</fullName>
    </submittedName>
</protein>
<reference evidence="1" key="1">
    <citation type="submission" date="2015-10" db="EMBL/GenBank/DDBJ databases">
        <authorList>
            <person name="Gilbert D.G."/>
        </authorList>
    </citation>
    <scope>NUCLEOTIDE SEQUENCE</scope>
    <source>
        <strain evidence="1">Phyl III-seqv23</strain>
    </source>
</reference>
<name>A0A0S4WC45_RALSL</name>
<dbReference type="EMBL" id="LN899827">
    <property type="protein sequence ID" value="CUV44231.1"/>
    <property type="molecule type" value="Genomic_DNA"/>
</dbReference>
<gene>
    <name evidence="1" type="ORF">TO10_v1_140025</name>
</gene>
<sequence>MMRAHLRHTLDAITNIASILEP</sequence>
<accession>A0A0S4WC45</accession>